<gene>
    <name evidence="2" type="ORF">SAMN05444370_102419</name>
</gene>
<dbReference type="STRING" id="89524.SAMN05444370_102419"/>
<evidence type="ECO:0000256" key="1">
    <source>
        <dbReference type="ARBA" id="ARBA00007068"/>
    </source>
</evidence>
<evidence type="ECO:0000313" key="3">
    <source>
        <dbReference type="Proteomes" id="UP000198703"/>
    </source>
</evidence>
<dbReference type="Gene3D" id="3.60.70.12">
    <property type="entry name" value="L-amino peptidase D-ALA esterase/amidase"/>
    <property type="match status" value="1"/>
</dbReference>
<keyword evidence="3" id="KW-1185">Reference proteome</keyword>
<protein>
    <submittedName>
        <fullName evidence="2">L-aminopeptidase/D-esterase</fullName>
    </submittedName>
</protein>
<accession>A0A1H3XGT7</accession>
<dbReference type="PANTHER" id="PTHR36512:SF3">
    <property type="entry name" value="BLR5678 PROTEIN"/>
    <property type="match status" value="1"/>
</dbReference>
<keyword evidence="2" id="KW-0031">Aminopeptidase</keyword>
<dbReference type="GO" id="GO:0004177">
    <property type="term" value="F:aminopeptidase activity"/>
    <property type="evidence" value="ECO:0007669"/>
    <property type="project" value="UniProtKB-KW"/>
</dbReference>
<dbReference type="EMBL" id="FNQM01000002">
    <property type="protein sequence ID" value="SDZ98563.1"/>
    <property type="molecule type" value="Genomic_DNA"/>
</dbReference>
<dbReference type="RefSeq" id="WP_342741592.1">
    <property type="nucleotide sequence ID" value="NZ_FNQM01000002.1"/>
</dbReference>
<comment type="similarity">
    <text evidence="1">Belongs to the peptidase S58 family.</text>
</comment>
<dbReference type="SUPFAM" id="SSF56266">
    <property type="entry name" value="DmpA/ArgJ-like"/>
    <property type="match status" value="1"/>
</dbReference>
<sequence>MAALSGPRNALVDVPGLSVGHADEAGLRSGASVVLFHAPATAAVDVRGGAPGARETDLLALENTVERVDAIALSGGSVFGLEAAGGVVAGLRRMGRGFAVGAARAPIVPAAILFDLGNGGDKAWGLHGPYRELGLAALDAAGADARCGAFGAGFGAQAGQGTAAPLRGGLGTASALDAGSGATVGALVAVNALGSPLIGDGPHFWAAPFERGAEFAGLGWPARPDIAEGGVNGALGAATTIAVVATDAALSKPQCRRLAIMAQDGLARALRPAHTPFDGDAVFAASCGSVALETGGAEPTRALARLGALAADVLARAVARGVFEAASARGLDGLAPAWRDRFGAA</sequence>
<dbReference type="InterPro" id="IPR005321">
    <property type="entry name" value="Peptidase_S58_DmpA"/>
</dbReference>
<name>A0A1H3XGT7_9RHOB</name>
<dbReference type="PANTHER" id="PTHR36512">
    <property type="entry name" value="D-AMINOPEPTIDASE"/>
    <property type="match status" value="1"/>
</dbReference>
<keyword evidence="2" id="KW-0378">Hydrolase</keyword>
<dbReference type="InterPro" id="IPR016117">
    <property type="entry name" value="ArgJ-like_dom_sf"/>
</dbReference>
<reference evidence="2 3" key="1">
    <citation type="submission" date="2016-10" db="EMBL/GenBank/DDBJ databases">
        <authorList>
            <person name="de Groot N.N."/>
        </authorList>
    </citation>
    <scope>NUCLEOTIDE SEQUENCE [LARGE SCALE GENOMIC DNA]</scope>
    <source>
        <strain evidence="2 3">DSM 15345</strain>
    </source>
</reference>
<dbReference type="Pfam" id="PF03576">
    <property type="entry name" value="Peptidase_S58"/>
    <property type="match status" value="1"/>
</dbReference>
<proteinExistence type="inferred from homology"/>
<dbReference type="Proteomes" id="UP000198703">
    <property type="component" value="Unassembled WGS sequence"/>
</dbReference>
<organism evidence="2 3">
    <name type="scientific">Rubrimonas cliftonensis</name>
    <dbReference type="NCBI Taxonomy" id="89524"/>
    <lineage>
        <taxon>Bacteria</taxon>
        <taxon>Pseudomonadati</taxon>
        <taxon>Pseudomonadota</taxon>
        <taxon>Alphaproteobacteria</taxon>
        <taxon>Rhodobacterales</taxon>
        <taxon>Paracoccaceae</taxon>
        <taxon>Rubrimonas</taxon>
    </lineage>
</organism>
<dbReference type="CDD" id="cd02252">
    <property type="entry name" value="nylC_like"/>
    <property type="match status" value="1"/>
</dbReference>
<evidence type="ECO:0000313" key="2">
    <source>
        <dbReference type="EMBL" id="SDZ98563.1"/>
    </source>
</evidence>
<keyword evidence="2" id="KW-0645">Protease</keyword>
<dbReference type="AlphaFoldDB" id="A0A1H3XGT7"/>